<accession>A0A5J5DC67</accession>
<protein>
    <submittedName>
        <fullName evidence="1">Uncharacterized protein</fullName>
    </submittedName>
</protein>
<keyword evidence="2" id="KW-1185">Reference proteome</keyword>
<dbReference type="EMBL" id="VOFY01000007">
    <property type="protein sequence ID" value="KAA8591314.1"/>
    <property type="molecule type" value="Genomic_DNA"/>
</dbReference>
<gene>
    <name evidence="1" type="ORF">FQN60_002257</name>
</gene>
<organism evidence="1 2">
    <name type="scientific">Etheostoma spectabile</name>
    <name type="common">orangethroat darter</name>
    <dbReference type="NCBI Taxonomy" id="54343"/>
    <lineage>
        <taxon>Eukaryota</taxon>
        <taxon>Metazoa</taxon>
        <taxon>Chordata</taxon>
        <taxon>Craniata</taxon>
        <taxon>Vertebrata</taxon>
        <taxon>Euteleostomi</taxon>
        <taxon>Actinopterygii</taxon>
        <taxon>Neopterygii</taxon>
        <taxon>Teleostei</taxon>
        <taxon>Neoteleostei</taxon>
        <taxon>Acanthomorphata</taxon>
        <taxon>Eupercaria</taxon>
        <taxon>Perciformes</taxon>
        <taxon>Percoidei</taxon>
        <taxon>Percidae</taxon>
        <taxon>Etheostomatinae</taxon>
        <taxon>Etheostoma</taxon>
    </lineage>
</organism>
<evidence type="ECO:0000313" key="1">
    <source>
        <dbReference type="EMBL" id="KAA8591314.1"/>
    </source>
</evidence>
<reference evidence="1 2" key="1">
    <citation type="submission" date="2019-08" db="EMBL/GenBank/DDBJ databases">
        <title>A chromosome-level genome assembly, high-density linkage maps, and genome scans reveal the genomic architecture of hybrid incompatibilities underlying speciation via character displacement in darters (Percidae: Etheostominae).</title>
        <authorList>
            <person name="Moran R.L."/>
            <person name="Catchen J.M."/>
            <person name="Fuller R.C."/>
        </authorList>
    </citation>
    <scope>NUCLEOTIDE SEQUENCE [LARGE SCALE GENOMIC DNA]</scope>
    <source>
        <strain evidence="1">EspeVRDwgs_2016</strain>
        <tissue evidence="1">Muscle</tissue>
    </source>
</reference>
<sequence>MYLSTEMRICSPAAVMKPLTKDSDSLSTQSLCFLKTEGHTSSFDHGVKQKEINKSLPVTAYWTGERKETYTVQPISSMENLVKSICSPPRRCTPDISEKHIHTSNSRPQDCMNTANRMNVEQTKVMRLNTKTHQPIKIKEQSPEDVVEFVYLGRNISTDGEAD</sequence>
<comment type="caution">
    <text evidence="1">The sequence shown here is derived from an EMBL/GenBank/DDBJ whole genome shotgun (WGS) entry which is preliminary data.</text>
</comment>
<dbReference type="AlphaFoldDB" id="A0A5J5DC67"/>
<evidence type="ECO:0000313" key="2">
    <source>
        <dbReference type="Proteomes" id="UP000327493"/>
    </source>
</evidence>
<proteinExistence type="predicted"/>
<name>A0A5J5DC67_9PERO</name>
<dbReference type="Proteomes" id="UP000327493">
    <property type="component" value="Chromosome 7"/>
</dbReference>